<comment type="caution">
    <text evidence="1">The sequence shown here is derived from an EMBL/GenBank/DDBJ whole genome shotgun (WGS) entry which is preliminary data.</text>
</comment>
<name>A0ACC0UTJ7_9HYPO</name>
<proteinExistence type="predicted"/>
<keyword evidence="2" id="KW-1185">Reference proteome</keyword>
<gene>
    <name evidence="1" type="ORF">N3K66_007287</name>
</gene>
<organism evidence="1 2">
    <name type="scientific">Trichothecium roseum</name>
    <dbReference type="NCBI Taxonomy" id="47278"/>
    <lineage>
        <taxon>Eukaryota</taxon>
        <taxon>Fungi</taxon>
        <taxon>Dikarya</taxon>
        <taxon>Ascomycota</taxon>
        <taxon>Pezizomycotina</taxon>
        <taxon>Sordariomycetes</taxon>
        <taxon>Hypocreomycetidae</taxon>
        <taxon>Hypocreales</taxon>
        <taxon>Hypocreales incertae sedis</taxon>
        <taxon>Trichothecium</taxon>
    </lineage>
</organism>
<sequence length="903" mass="99880">MVRAVYTVRALLIWLAWYFQEGHAQHHRQTDNQHEETPRSNTTNDALVCKARTINYITHSLPQQCLTRWPSSGYVGQRDMPITIAPDPTTILEPILGTASTDGGNSGDATTTSTLEVVLDTSTESIMAPDGQTSTQLRPPYPSSSPDSVSSSEGDTQGEDPSSSFISFEEWKAMMLKRTGQDPKDLKSRQPSRRSNDRTPPDMGQYSLGDEDEISLDFNNYLGKTDETGVRNVQRGQNIAVEEGPAHDAALYGDETVSLHRSKDAGKTCKERFSYSSFDAGATILKAAPGTKNAKAILVENKDSYMLLECALQNKFVIVELSDDILIDTVVLANFEFFSSMIRHFRLSVSDRYPVKVDKWRELGTFEARNSRDIQAFLVENPQIWAKYIRIEFLTHYGNEFYCPVSLLRIHGSRMLDSWKETETTREDEHEPLPELEGSDLVTDAKLLPGASGDHRHDDPINFMQNAEPLIHDIGIDGCLICTTSPASPLNVLSDYCQEQCGFKSNVSEDVMQVSEESKNQLEDETQARDEESLEGKGAQGGFRSSYTNPASPASTPSANTDPGDQSNRNSVNAANGTMEHANSNTAAPAAGGKPTNLSPGGPKPRAGNSNQAASASPMVQEGFFNAITKRLQNVESNLTLSLQYLENHSRYMQDTLRKAEQKQLTKASSFLDNLNHTVLSELRSFRDQYEQLWQSTIIALETQREESQRDTVALSARLNLLADEVVFQKRMAIVQAVLLLCCLFLVIFSRGVPIPYLAPFADHNGSYGGYSAPNSPPRPSKGRNHMQSSRTAISEHDFSPEVYDLPRGKSELPNRTSIHADEFGLRSSGKNWVSTPADTQSPQARPGRITPTMLHTCEETPEPDLPSQVGDVHNASLQQQSSFQSLQSRKPLPALPEHPSPD</sequence>
<dbReference type="Proteomes" id="UP001163324">
    <property type="component" value="Chromosome 7"/>
</dbReference>
<reference evidence="1" key="1">
    <citation type="submission" date="2022-10" db="EMBL/GenBank/DDBJ databases">
        <title>Complete Genome of Trichothecium roseum strain YXFP-22015, a Plant Pathogen Isolated from Citrus.</title>
        <authorList>
            <person name="Wang Y."/>
            <person name="Zhu L."/>
        </authorList>
    </citation>
    <scope>NUCLEOTIDE SEQUENCE</scope>
    <source>
        <strain evidence="1">YXFP-22015</strain>
    </source>
</reference>
<accession>A0ACC0UTJ7</accession>
<dbReference type="EMBL" id="CM047946">
    <property type="protein sequence ID" value="KAI9897431.1"/>
    <property type="molecule type" value="Genomic_DNA"/>
</dbReference>
<evidence type="ECO:0000313" key="2">
    <source>
        <dbReference type="Proteomes" id="UP001163324"/>
    </source>
</evidence>
<protein>
    <submittedName>
        <fullName evidence="1">Uncharacterized protein</fullName>
    </submittedName>
</protein>
<evidence type="ECO:0000313" key="1">
    <source>
        <dbReference type="EMBL" id="KAI9897431.1"/>
    </source>
</evidence>